<organism evidence="3 4">
    <name type="scientific">Agrilutibacter solisilvae</name>
    <dbReference type="NCBI Taxonomy" id="2763317"/>
    <lineage>
        <taxon>Bacteria</taxon>
        <taxon>Pseudomonadati</taxon>
        <taxon>Pseudomonadota</taxon>
        <taxon>Gammaproteobacteria</taxon>
        <taxon>Lysobacterales</taxon>
        <taxon>Lysobacteraceae</taxon>
        <taxon>Agrilutibacter</taxon>
    </lineage>
</organism>
<accession>A0A974XX09</accession>
<dbReference type="Proteomes" id="UP000639274">
    <property type="component" value="Chromosome"/>
</dbReference>
<feature type="region of interest" description="Disordered" evidence="1">
    <location>
        <begin position="307"/>
        <end position="356"/>
    </location>
</feature>
<proteinExistence type="predicted"/>
<evidence type="ECO:0000256" key="2">
    <source>
        <dbReference type="SAM" id="SignalP"/>
    </source>
</evidence>
<gene>
    <name evidence="3" type="ORF">I8J32_011570</name>
</gene>
<dbReference type="RefSeq" id="WP_200612239.1">
    <property type="nucleotide sequence ID" value="NZ_CP071518.1"/>
</dbReference>
<name>A0A974XX09_9GAMM</name>
<reference evidence="3 4" key="1">
    <citation type="submission" date="2021-03" db="EMBL/GenBank/DDBJ databases">
        <title>Lysobacter sp. nov. isolated from soil of gangwondo yeongwol, south Korea.</title>
        <authorList>
            <person name="Kim K.R."/>
            <person name="Kim K.H."/>
            <person name="Jeon C.O."/>
        </authorList>
    </citation>
    <scope>NUCLEOTIDE SEQUENCE [LARGE SCALE GENOMIC DNA]</scope>
    <source>
        <strain evidence="3 4">R19</strain>
    </source>
</reference>
<sequence length="356" mass="38424">MPTPAFVPLLPRLALLLALCLTASPGHAAKAPDGDPLPARHDCEQARRLPPDADDDARRIACEIPEKYQLDVSMAEFVGRLIRLHDVAAWRTTDALLAAGAFESVPGEGRGWLTYARENSVEVRYFTQDAGRLLAFAAGDLDIDAVKATHARRLSPMEPATERELRLITARDSALATPDLSVCTNHTPNVVVIESEEEGVDEILVFVMSAWKDNSEAPLGGFHMFRYSHDGQTQLSQYSQTRSCPVVDLDIPSPAGADGLGVTHLTSATPTMFHVFLNLQYGQPLFVVTTQNGLHWRVEDGRIHVVHQGTPDKSTPDKSAPDQGTPPPLEGEPTDAANDHEDTPGDAGPATHAGAS</sequence>
<evidence type="ECO:0000256" key="1">
    <source>
        <dbReference type="SAM" id="MobiDB-lite"/>
    </source>
</evidence>
<evidence type="ECO:0000313" key="4">
    <source>
        <dbReference type="Proteomes" id="UP000639274"/>
    </source>
</evidence>
<keyword evidence="2" id="KW-0732">Signal</keyword>
<feature type="chain" id="PRO_5037754418" evidence="2">
    <location>
        <begin position="29"/>
        <end position="356"/>
    </location>
</feature>
<dbReference type="AlphaFoldDB" id="A0A974XX09"/>
<keyword evidence="4" id="KW-1185">Reference proteome</keyword>
<dbReference type="KEGG" id="lsf:I8J32_011570"/>
<protein>
    <submittedName>
        <fullName evidence="3">Uncharacterized protein</fullName>
    </submittedName>
</protein>
<dbReference type="EMBL" id="CP071518">
    <property type="protein sequence ID" value="QSX77397.1"/>
    <property type="molecule type" value="Genomic_DNA"/>
</dbReference>
<evidence type="ECO:0000313" key="3">
    <source>
        <dbReference type="EMBL" id="QSX77397.1"/>
    </source>
</evidence>
<feature type="signal peptide" evidence="2">
    <location>
        <begin position="1"/>
        <end position="28"/>
    </location>
</feature>